<accession>A0A239Y9I1</accession>
<proteinExistence type="inferred from homology"/>
<dbReference type="InterPro" id="IPR029044">
    <property type="entry name" value="Nucleotide-diphossugar_trans"/>
</dbReference>
<protein>
    <submittedName>
        <fullName evidence="3">Glycosyltransferase</fullName>
        <ecNumber evidence="3">2.4.1.212</ecNumber>
    </submittedName>
</protein>
<feature type="domain" description="Glycosyltransferase 2-like" evidence="2">
    <location>
        <begin position="9"/>
        <end position="147"/>
    </location>
</feature>
<dbReference type="EMBL" id="LT906462">
    <property type="protein sequence ID" value="SNV55053.1"/>
    <property type="molecule type" value="Genomic_DNA"/>
</dbReference>
<keyword evidence="4" id="KW-1185">Reference proteome</keyword>
<organism evidence="3 4">
    <name type="scientific">Mammaliicoccus stepanovicii</name>
    <dbReference type="NCBI Taxonomy" id="643214"/>
    <lineage>
        <taxon>Bacteria</taxon>
        <taxon>Bacillati</taxon>
        <taxon>Bacillota</taxon>
        <taxon>Bacilli</taxon>
        <taxon>Bacillales</taxon>
        <taxon>Staphylococcaceae</taxon>
        <taxon>Mammaliicoccus</taxon>
    </lineage>
</organism>
<dbReference type="Pfam" id="PF00535">
    <property type="entry name" value="Glycos_transf_2"/>
    <property type="match status" value="1"/>
</dbReference>
<dbReference type="CDD" id="cd00761">
    <property type="entry name" value="Glyco_tranf_GTA_type"/>
    <property type="match status" value="1"/>
</dbReference>
<dbReference type="PANTHER" id="PTHR22916:SF3">
    <property type="entry name" value="UDP-GLCNAC:BETAGAL BETA-1,3-N-ACETYLGLUCOSAMINYLTRANSFERASE-LIKE PROTEIN 1"/>
    <property type="match status" value="1"/>
</dbReference>
<dbReference type="PANTHER" id="PTHR22916">
    <property type="entry name" value="GLYCOSYLTRANSFERASE"/>
    <property type="match status" value="1"/>
</dbReference>
<dbReference type="RefSeq" id="WP_095085366.1">
    <property type="nucleotide sequence ID" value="NZ_BMDM01000015.1"/>
</dbReference>
<evidence type="ECO:0000256" key="1">
    <source>
        <dbReference type="ARBA" id="ARBA00006739"/>
    </source>
</evidence>
<keyword evidence="3" id="KW-0808">Transferase</keyword>
<dbReference type="KEGG" id="sste:SAMEA4384403_0143"/>
<sequence length="476" mass="56297">MKNKKLLFSFIIPTYNNENTIERAIQSILNQDVSPEIYEIIVVDDKSSDKTYEKVELIKNKNIALYQLHQNSGGASAPRNFGISKAKGKFVYFLDSDDWLRPNILRYIINHKHLLRSDMIIAKTIKVTDKSETVHARFLSYKNRLLKDKNDIPYLIYYLGPQGKFLNNEILQKNDLKYPIDMHFGEDKIFFLNFFNQCKKVSTITKECGNIDRTTDNHSMIQQTDFYQKRKSDYELFKEIKKIKNPKFKDKFYLRIVEYDMLNNCDSHVFNKLPIEEKEAIFNIIKEVFTTPYIRENILQDINVRYKNAVQFVLEDDFKGFCEYFKWLKSGKKKFSYSDNGRLQATDLKQKFSLEVHYANLLEITETKKYTYIQILLSNIDESRISGVLIESRTLFSNNINIKDLSFDHNILTVKIDHNILNRMAFNIFNVYIVYDGYKNLNVKFGYEKRIKNCEHNVTFYPTVNGNLSIKHTKSK</sequence>
<dbReference type="Proteomes" id="UP000242084">
    <property type="component" value="Chromosome 1"/>
</dbReference>
<dbReference type="GO" id="GO:0050501">
    <property type="term" value="F:hyaluronan synthase activity"/>
    <property type="evidence" value="ECO:0007669"/>
    <property type="project" value="UniProtKB-EC"/>
</dbReference>
<evidence type="ECO:0000313" key="3">
    <source>
        <dbReference type="EMBL" id="SNV55053.1"/>
    </source>
</evidence>
<reference evidence="3 4" key="1">
    <citation type="submission" date="2017-06" db="EMBL/GenBank/DDBJ databases">
        <authorList>
            <consortium name="Pathogen Informatics"/>
        </authorList>
    </citation>
    <scope>NUCLEOTIDE SEQUENCE [LARGE SCALE GENOMIC DNA]</scope>
    <source>
        <strain evidence="3 4">NCTC13839</strain>
    </source>
</reference>
<keyword evidence="3" id="KW-0328">Glycosyltransferase</keyword>
<dbReference type="Gene3D" id="3.90.550.10">
    <property type="entry name" value="Spore Coat Polysaccharide Biosynthesis Protein SpsA, Chain A"/>
    <property type="match status" value="1"/>
</dbReference>
<dbReference type="SUPFAM" id="SSF53448">
    <property type="entry name" value="Nucleotide-diphospho-sugar transferases"/>
    <property type="match status" value="1"/>
</dbReference>
<dbReference type="EC" id="2.4.1.212" evidence="3"/>
<name>A0A239Y9I1_9STAP</name>
<evidence type="ECO:0000259" key="2">
    <source>
        <dbReference type="Pfam" id="PF00535"/>
    </source>
</evidence>
<dbReference type="InterPro" id="IPR001173">
    <property type="entry name" value="Glyco_trans_2-like"/>
</dbReference>
<gene>
    <name evidence="3" type="primary">hyaD</name>
    <name evidence="3" type="ORF">SAMEA4384403_00143</name>
</gene>
<evidence type="ECO:0000313" key="4">
    <source>
        <dbReference type="Proteomes" id="UP000242084"/>
    </source>
</evidence>
<dbReference type="AlphaFoldDB" id="A0A239Y9I1"/>
<comment type="similarity">
    <text evidence="1">Belongs to the glycosyltransferase 2 family.</text>
</comment>